<organism evidence="4 5">
    <name type="scientific">Candidatus Roizmanbacteria bacterium CG17_big_fil_post_rev_8_21_14_2_50_39_7</name>
    <dbReference type="NCBI Taxonomy" id="1974858"/>
    <lineage>
        <taxon>Bacteria</taxon>
        <taxon>Candidatus Roizmaniibacteriota</taxon>
    </lineage>
</organism>
<dbReference type="PANTHER" id="PTHR23416">
    <property type="entry name" value="SIALIC ACID SYNTHASE-RELATED"/>
    <property type="match status" value="1"/>
</dbReference>
<comment type="similarity">
    <text evidence="1">Belongs to the transferase hexapeptide repeat family.</text>
</comment>
<dbReference type="GO" id="GO:0008374">
    <property type="term" value="F:O-acyltransferase activity"/>
    <property type="evidence" value="ECO:0007669"/>
    <property type="project" value="TreeGrafter"/>
</dbReference>
<dbReference type="Gene3D" id="2.160.10.10">
    <property type="entry name" value="Hexapeptide repeat proteins"/>
    <property type="match status" value="1"/>
</dbReference>
<dbReference type="GO" id="GO:0005829">
    <property type="term" value="C:cytosol"/>
    <property type="evidence" value="ECO:0007669"/>
    <property type="project" value="TreeGrafter"/>
</dbReference>
<name>A0A2M7EJZ0_9BACT</name>
<dbReference type="SUPFAM" id="SSF51161">
    <property type="entry name" value="Trimeric LpxA-like enzymes"/>
    <property type="match status" value="1"/>
</dbReference>
<reference evidence="5" key="1">
    <citation type="submission" date="2017-09" db="EMBL/GenBank/DDBJ databases">
        <title>Depth-based differentiation of microbial function through sediment-hosted aquifers and enrichment of novel symbionts in the deep terrestrial subsurface.</title>
        <authorList>
            <person name="Probst A.J."/>
            <person name="Ladd B."/>
            <person name="Jarett J.K."/>
            <person name="Geller-Mcgrath D.E."/>
            <person name="Sieber C.M.K."/>
            <person name="Emerson J.B."/>
            <person name="Anantharaman K."/>
            <person name="Thomas B.C."/>
            <person name="Malmstrom R."/>
            <person name="Stieglmeier M."/>
            <person name="Klingl A."/>
            <person name="Woyke T."/>
            <person name="Ryan C.M."/>
            <person name="Banfield J.F."/>
        </authorList>
    </citation>
    <scope>NUCLEOTIDE SEQUENCE [LARGE SCALE GENOMIC DNA]</scope>
</reference>
<comment type="caution">
    <text evidence="4">The sequence shown here is derived from an EMBL/GenBank/DDBJ whole genome shotgun (WGS) entry which is preliminary data.</text>
</comment>
<dbReference type="PROSITE" id="PS00101">
    <property type="entry name" value="HEXAPEP_TRANSFERASES"/>
    <property type="match status" value="1"/>
</dbReference>
<keyword evidence="2" id="KW-0808">Transferase</keyword>
<evidence type="ECO:0000256" key="3">
    <source>
        <dbReference type="ARBA" id="ARBA00022737"/>
    </source>
</evidence>
<protein>
    <recommendedName>
        <fullName evidence="6">Acyltransferase</fullName>
    </recommendedName>
</protein>
<dbReference type="AlphaFoldDB" id="A0A2M7EJZ0"/>
<keyword evidence="3" id="KW-0677">Repeat</keyword>
<proteinExistence type="inferred from homology"/>
<feature type="non-terminal residue" evidence="4">
    <location>
        <position position="1"/>
    </location>
</feature>
<dbReference type="Proteomes" id="UP000228762">
    <property type="component" value="Unassembled WGS sequence"/>
</dbReference>
<dbReference type="PANTHER" id="PTHR23416:SF23">
    <property type="entry name" value="ACETYLTRANSFERASE C18B11.09C-RELATED"/>
    <property type="match status" value="1"/>
</dbReference>
<sequence>PSHHIRRFFYRLTGMHIGEGTSIHMGLRLYNPSGIEIGKDTIIGEDATLDGRGKIIIGNHVAFATGVMVYNSQHDIRDPQFAAVTKVVHIDDYVFIGPRAIILPGVHIGKGAVVGAGAVVTKDVPVGIVVGGVPAVPIGDRPLQHYSYKLGRAAWFR</sequence>
<dbReference type="InterPro" id="IPR011004">
    <property type="entry name" value="Trimer_LpxA-like_sf"/>
</dbReference>
<evidence type="ECO:0000313" key="4">
    <source>
        <dbReference type="EMBL" id="PIV70882.1"/>
    </source>
</evidence>
<dbReference type="EMBL" id="PFEV01000129">
    <property type="protein sequence ID" value="PIV70882.1"/>
    <property type="molecule type" value="Genomic_DNA"/>
</dbReference>
<evidence type="ECO:0000256" key="1">
    <source>
        <dbReference type="ARBA" id="ARBA00007274"/>
    </source>
</evidence>
<evidence type="ECO:0000313" key="5">
    <source>
        <dbReference type="Proteomes" id="UP000228762"/>
    </source>
</evidence>
<dbReference type="InterPro" id="IPR001451">
    <property type="entry name" value="Hexapep"/>
</dbReference>
<dbReference type="Pfam" id="PF00132">
    <property type="entry name" value="Hexapep"/>
    <property type="match status" value="1"/>
</dbReference>
<dbReference type="InterPro" id="IPR051159">
    <property type="entry name" value="Hexapeptide_acetyltransf"/>
</dbReference>
<gene>
    <name evidence="4" type="ORF">COW57_02770</name>
</gene>
<evidence type="ECO:0008006" key="6">
    <source>
        <dbReference type="Google" id="ProtNLM"/>
    </source>
</evidence>
<accession>A0A2M7EJZ0</accession>
<dbReference type="InterPro" id="IPR018357">
    <property type="entry name" value="Hexapep_transf_CS"/>
</dbReference>
<evidence type="ECO:0000256" key="2">
    <source>
        <dbReference type="ARBA" id="ARBA00022679"/>
    </source>
</evidence>